<feature type="compositionally biased region" description="Basic residues" evidence="1">
    <location>
        <begin position="68"/>
        <end position="80"/>
    </location>
</feature>
<dbReference type="EMBL" id="LSRX01001070">
    <property type="protein sequence ID" value="OLP84075.1"/>
    <property type="molecule type" value="Genomic_DNA"/>
</dbReference>
<gene>
    <name evidence="2" type="ORF">AK812_SmicGene35090</name>
</gene>
<evidence type="ECO:0000313" key="2">
    <source>
        <dbReference type="EMBL" id="OLP84075.1"/>
    </source>
</evidence>
<feature type="region of interest" description="Disordered" evidence="1">
    <location>
        <begin position="59"/>
        <end position="80"/>
    </location>
</feature>
<organism evidence="2 3">
    <name type="scientific">Symbiodinium microadriaticum</name>
    <name type="common">Dinoflagellate</name>
    <name type="synonym">Zooxanthella microadriatica</name>
    <dbReference type="NCBI Taxonomy" id="2951"/>
    <lineage>
        <taxon>Eukaryota</taxon>
        <taxon>Sar</taxon>
        <taxon>Alveolata</taxon>
        <taxon>Dinophyceae</taxon>
        <taxon>Suessiales</taxon>
        <taxon>Symbiodiniaceae</taxon>
        <taxon>Symbiodinium</taxon>
    </lineage>
</organism>
<protein>
    <submittedName>
        <fullName evidence="2">Uncharacterized protein</fullName>
    </submittedName>
</protein>
<dbReference type="GO" id="GO:0003677">
    <property type="term" value="F:DNA binding"/>
    <property type="evidence" value="ECO:0007669"/>
    <property type="project" value="InterPro"/>
</dbReference>
<dbReference type="Proteomes" id="UP000186817">
    <property type="component" value="Unassembled WGS sequence"/>
</dbReference>
<dbReference type="Pfam" id="PF19060">
    <property type="entry name" value="DVNP"/>
    <property type="match status" value="2"/>
</dbReference>
<dbReference type="GO" id="GO:0051276">
    <property type="term" value="P:chromosome organization"/>
    <property type="evidence" value="ECO:0007669"/>
    <property type="project" value="InterPro"/>
</dbReference>
<sequence length="266" mass="28875">MALPMKNAMKVMKSSAMKAKTSMKAKAMKVMKKKAVSKIAMGKRAKSVVFRGSKEKTSGGLAKSQLMKNKRGKVVSKKMHAKGKTIQKFVQRWLDSVMTARKELGIKGFCAVGGKSAQGKALYAKAKLCTHLEIMALPMKNAMKVMKSSAMKAKTSMKAKAMKVMKKKAVSKIAMGKRAKSVVFRGSKEKTSGGLAKSQLMKNKRGKVVSKKMHAKGKTIQKFVQRWLDSVMTARKELGIKGFCAVGGKSAQGKALYAKAKALYAA</sequence>
<dbReference type="AlphaFoldDB" id="A0A1Q9CMD3"/>
<evidence type="ECO:0000313" key="3">
    <source>
        <dbReference type="Proteomes" id="UP000186817"/>
    </source>
</evidence>
<proteinExistence type="predicted"/>
<keyword evidence="3" id="KW-1185">Reference proteome</keyword>
<comment type="caution">
    <text evidence="2">The sequence shown here is derived from an EMBL/GenBank/DDBJ whole genome shotgun (WGS) entry which is preliminary data.</text>
</comment>
<dbReference type="InterPro" id="IPR043928">
    <property type="entry name" value="DNVP"/>
</dbReference>
<reference evidence="2 3" key="1">
    <citation type="submission" date="2016-02" db="EMBL/GenBank/DDBJ databases">
        <title>Genome analysis of coral dinoflagellate symbionts highlights evolutionary adaptations to a symbiotic lifestyle.</title>
        <authorList>
            <person name="Aranda M."/>
            <person name="Li Y."/>
            <person name="Liew Y.J."/>
            <person name="Baumgarten S."/>
            <person name="Simakov O."/>
            <person name="Wilson M."/>
            <person name="Piel J."/>
            <person name="Ashoor H."/>
            <person name="Bougouffa S."/>
            <person name="Bajic V.B."/>
            <person name="Ryu T."/>
            <person name="Ravasi T."/>
            <person name="Bayer T."/>
            <person name="Micklem G."/>
            <person name="Kim H."/>
            <person name="Bhak J."/>
            <person name="Lajeunesse T.C."/>
            <person name="Voolstra C.R."/>
        </authorList>
    </citation>
    <scope>NUCLEOTIDE SEQUENCE [LARGE SCALE GENOMIC DNA]</scope>
    <source>
        <strain evidence="2 3">CCMP2467</strain>
    </source>
</reference>
<name>A0A1Q9CMD3_SYMMI</name>
<evidence type="ECO:0000256" key="1">
    <source>
        <dbReference type="SAM" id="MobiDB-lite"/>
    </source>
</evidence>
<dbReference type="OrthoDB" id="448259at2759"/>
<accession>A0A1Q9CMD3</accession>